<keyword evidence="1" id="KW-0472">Membrane</keyword>
<reference evidence="2" key="1">
    <citation type="submission" date="2021-03" db="EMBL/GenBank/DDBJ databases">
        <title>Bacillus suaedae sp. nov., isolated from Suaeda aralocaspica.</title>
        <authorList>
            <person name="Lei R.F.R."/>
        </authorList>
    </citation>
    <scope>NUCLEOTIDE SEQUENCE</scope>
    <source>
        <strain evidence="2">YZJH907-2</strain>
    </source>
</reference>
<dbReference type="Proteomes" id="UP000678228">
    <property type="component" value="Unassembled WGS sequence"/>
</dbReference>
<protein>
    <submittedName>
        <fullName evidence="2">Uncharacterized protein</fullName>
    </submittedName>
</protein>
<feature type="transmembrane region" description="Helical" evidence="1">
    <location>
        <begin position="28"/>
        <end position="48"/>
    </location>
</feature>
<evidence type="ECO:0000313" key="2">
    <source>
        <dbReference type="EMBL" id="MBP3952943.1"/>
    </source>
</evidence>
<name>A0A940WWF5_9BACI</name>
<comment type="caution">
    <text evidence="2">The sequence shown here is derived from an EMBL/GenBank/DDBJ whole genome shotgun (WGS) entry which is preliminary data.</text>
</comment>
<dbReference type="AlphaFoldDB" id="A0A940WWF5"/>
<dbReference type="RefSeq" id="WP_210598790.1">
    <property type="nucleotide sequence ID" value="NZ_JAGKSQ010000008.1"/>
</dbReference>
<organism evidence="2 3">
    <name type="scientific">Halalkalibacter suaedae</name>
    <dbReference type="NCBI Taxonomy" id="2822140"/>
    <lineage>
        <taxon>Bacteria</taxon>
        <taxon>Bacillati</taxon>
        <taxon>Bacillota</taxon>
        <taxon>Bacilli</taxon>
        <taxon>Bacillales</taxon>
        <taxon>Bacillaceae</taxon>
        <taxon>Halalkalibacter</taxon>
    </lineage>
</organism>
<proteinExistence type="predicted"/>
<evidence type="ECO:0000313" key="3">
    <source>
        <dbReference type="Proteomes" id="UP000678228"/>
    </source>
</evidence>
<keyword evidence="1" id="KW-1133">Transmembrane helix</keyword>
<dbReference type="EMBL" id="JAGKSQ010000008">
    <property type="protein sequence ID" value="MBP3952943.1"/>
    <property type="molecule type" value="Genomic_DNA"/>
</dbReference>
<keyword evidence="3" id="KW-1185">Reference proteome</keyword>
<keyword evidence="1" id="KW-0812">Transmembrane</keyword>
<evidence type="ECO:0000256" key="1">
    <source>
        <dbReference type="SAM" id="Phobius"/>
    </source>
</evidence>
<sequence>MLQIVFVWSLLIGTYILRRKAITEDKRINQLYIGFSSVVAIFAIALKFDGVLSGYTRFLSNVFSELTMVVIGR</sequence>
<accession>A0A940WWF5</accession>
<gene>
    <name evidence="2" type="ORF">J7W16_17610</name>
</gene>